<keyword evidence="3 8" id="KW-0963">Cytoplasm</keyword>
<proteinExistence type="inferred from homology"/>
<evidence type="ECO:0000256" key="9">
    <source>
        <dbReference type="NCBIfam" id="TIGR01529"/>
    </source>
</evidence>
<gene>
    <name evidence="8" type="primary">argR</name>
    <name evidence="12" type="ORF">BK816_05075</name>
</gene>
<comment type="similarity">
    <text evidence="2 8">Belongs to the ArgR family.</text>
</comment>
<comment type="pathway">
    <text evidence="8">Amino-acid biosynthesis; L-arginine biosynthesis [regulation].</text>
</comment>
<keyword evidence="6 8" id="KW-0238">DNA-binding</keyword>
<dbReference type="PRINTS" id="PR01467">
    <property type="entry name" value="ARGREPRESSOR"/>
</dbReference>
<dbReference type="GO" id="GO:0005737">
    <property type="term" value="C:cytoplasm"/>
    <property type="evidence" value="ECO:0007669"/>
    <property type="project" value="UniProtKB-SubCell"/>
</dbReference>
<dbReference type="InterPro" id="IPR020899">
    <property type="entry name" value="Arg_repress_C"/>
</dbReference>
<dbReference type="Gene3D" id="3.30.1360.40">
    <property type="match status" value="1"/>
</dbReference>
<keyword evidence="8" id="KW-0055">Arginine biosynthesis</keyword>
<evidence type="ECO:0000256" key="2">
    <source>
        <dbReference type="ARBA" id="ARBA00008316"/>
    </source>
</evidence>
<dbReference type="RefSeq" id="WP_071164207.1">
    <property type="nucleotide sequence ID" value="NZ_CP017812.1"/>
</dbReference>
<evidence type="ECO:0000256" key="1">
    <source>
        <dbReference type="ARBA" id="ARBA00004496"/>
    </source>
</evidence>
<dbReference type="Pfam" id="PF01316">
    <property type="entry name" value="Arg_repressor"/>
    <property type="match status" value="1"/>
</dbReference>
<evidence type="ECO:0000256" key="8">
    <source>
        <dbReference type="HAMAP-Rule" id="MF_00173"/>
    </source>
</evidence>
<dbReference type="SUPFAM" id="SSF46785">
    <property type="entry name" value="Winged helix' DNA-binding domain"/>
    <property type="match status" value="1"/>
</dbReference>
<evidence type="ECO:0000313" key="13">
    <source>
        <dbReference type="Proteomes" id="UP000176288"/>
    </source>
</evidence>
<dbReference type="Proteomes" id="UP000176288">
    <property type="component" value="Chromosome"/>
</dbReference>
<dbReference type="GO" id="GO:0003700">
    <property type="term" value="F:DNA-binding transcription factor activity"/>
    <property type="evidence" value="ECO:0007669"/>
    <property type="project" value="UniProtKB-UniRule"/>
</dbReference>
<dbReference type="STRING" id="1912795.BK816_05075"/>
<dbReference type="OrthoDB" id="7060358at2"/>
<dbReference type="GO" id="GO:0051259">
    <property type="term" value="P:protein complex oligomerization"/>
    <property type="evidence" value="ECO:0007669"/>
    <property type="project" value="InterPro"/>
</dbReference>
<organism evidence="12 13">
    <name type="scientific">Boudabousia tangfeifanii</name>
    <dbReference type="NCBI Taxonomy" id="1912795"/>
    <lineage>
        <taxon>Bacteria</taxon>
        <taxon>Bacillati</taxon>
        <taxon>Actinomycetota</taxon>
        <taxon>Actinomycetes</taxon>
        <taxon>Actinomycetales</taxon>
        <taxon>Actinomycetaceae</taxon>
        <taxon>Boudabousia</taxon>
    </lineage>
</organism>
<keyword evidence="5 8" id="KW-0805">Transcription regulation</keyword>
<evidence type="ECO:0000259" key="10">
    <source>
        <dbReference type="Pfam" id="PF01316"/>
    </source>
</evidence>
<evidence type="ECO:0000256" key="7">
    <source>
        <dbReference type="ARBA" id="ARBA00023163"/>
    </source>
</evidence>
<dbReference type="UniPathway" id="UPA00068"/>
<keyword evidence="7 8" id="KW-0804">Transcription</keyword>
<keyword evidence="8" id="KW-0028">Amino-acid biosynthesis</keyword>
<evidence type="ECO:0000256" key="3">
    <source>
        <dbReference type="ARBA" id="ARBA00022490"/>
    </source>
</evidence>
<evidence type="ECO:0000259" key="11">
    <source>
        <dbReference type="Pfam" id="PF02863"/>
    </source>
</evidence>
<sequence>MGNYPMTKAGRLSAIRDFIINERVASQVELVDRLASLGFSVTQTTISRDLVELQAVRVRDRRGDYVYVIKEVLPVDRDDAELSDRLFKLAGELVVFADYALNQVVIRTHPGAAQFLASGIDEANDDRILGTIAGDDTVLVLCRSIQDAESFQSELFAVLGD</sequence>
<keyword evidence="13" id="KW-1185">Reference proteome</keyword>
<accession>A0A1D9MK65</accession>
<dbReference type="GO" id="GO:0003677">
    <property type="term" value="F:DNA binding"/>
    <property type="evidence" value="ECO:0007669"/>
    <property type="project" value="UniProtKB-KW"/>
</dbReference>
<dbReference type="PANTHER" id="PTHR34471">
    <property type="entry name" value="ARGININE REPRESSOR"/>
    <property type="match status" value="1"/>
</dbReference>
<name>A0A1D9MK65_9ACTO</name>
<evidence type="ECO:0000256" key="6">
    <source>
        <dbReference type="ARBA" id="ARBA00023125"/>
    </source>
</evidence>
<dbReference type="EMBL" id="CP017812">
    <property type="protein sequence ID" value="AOZ72741.1"/>
    <property type="molecule type" value="Genomic_DNA"/>
</dbReference>
<protein>
    <recommendedName>
        <fullName evidence="8 9">Arginine repressor</fullName>
    </recommendedName>
</protein>
<dbReference type="GO" id="GO:0034618">
    <property type="term" value="F:arginine binding"/>
    <property type="evidence" value="ECO:0007669"/>
    <property type="project" value="InterPro"/>
</dbReference>
<dbReference type="AlphaFoldDB" id="A0A1D9MK65"/>
<feature type="domain" description="Arginine repressor DNA-binding" evidence="10">
    <location>
        <begin position="6"/>
        <end position="72"/>
    </location>
</feature>
<dbReference type="InterPro" id="IPR036251">
    <property type="entry name" value="Arg_repress_C_sf"/>
</dbReference>
<dbReference type="GO" id="GO:1900079">
    <property type="term" value="P:regulation of arginine biosynthetic process"/>
    <property type="evidence" value="ECO:0007669"/>
    <property type="project" value="UniProtKB-UniRule"/>
</dbReference>
<dbReference type="NCBIfam" id="TIGR01529">
    <property type="entry name" value="argR_whole"/>
    <property type="match status" value="1"/>
</dbReference>
<evidence type="ECO:0000256" key="4">
    <source>
        <dbReference type="ARBA" id="ARBA00022491"/>
    </source>
</evidence>
<dbReference type="InterPro" id="IPR001669">
    <property type="entry name" value="Arg_repress"/>
</dbReference>
<dbReference type="InterPro" id="IPR036388">
    <property type="entry name" value="WH-like_DNA-bd_sf"/>
</dbReference>
<dbReference type="PANTHER" id="PTHR34471:SF1">
    <property type="entry name" value="ARGININE REPRESSOR"/>
    <property type="match status" value="1"/>
</dbReference>
<dbReference type="InterPro" id="IPR020900">
    <property type="entry name" value="Arg_repress_DNA-bd"/>
</dbReference>
<feature type="domain" description="Arginine repressor C-terminal" evidence="11">
    <location>
        <begin position="92"/>
        <end position="155"/>
    </location>
</feature>
<keyword evidence="4 8" id="KW-0678">Repressor</keyword>
<dbReference type="Gene3D" id="1.10.10.10">
    <property type="entry name" value="Winged helix-like DNA-binding domain superfamily/Winged helix DNA-binding domain"/>
    <property type="match status" value="1"/>
</dbReference>
<evidence type="ECO:0000256" key="5">
    <source>
        <dbReference type="ARBA" id="ARBA00023015"/>
    </source>
</evidence>
<dbReference type="InterPro" id="IPR036390">
    <property type="entry name" value="WH_DNA-bd_sf"/>
</dbReference>
<comment type="function">
    <text evidence="8">Regulates arginine biosynthesis genes.</text>
</comment>
<reference evidence="12 13" key="1">
    <citation type="submission" date="2016-10" db="EMBL/GenBank/DDBJ databases">
        <title>Actinomyces aegypiusis sp. nov., isolated from the Aegypius monachus in Qinghai Tibet Plateau China.</title>
        <authorList>
            <person name="Wang Y."/>
        </authorList>
    </citation>
    <scope>NUCLEOTIDE SEQUENCE [LARGE SCALE GENOMIC DNA]</scope>
    <source>
        <strain evidence="12 13">VUL4_3</strain>
    </source>
</reference>
<dbReference type="Pfam" id="PF02863">
    <property type="entry name" value="Arg_repressor_C"/>
    <property type="match status" value="1"/>
</dbReference>
<comment type="subcellular location">
    <subcellularLocation>
        <location evidence="1 8">Cytoplasm</location>
    </subcellularLocation>
</comment>
<dbReference type="HAMAP" id="MF_00173">
    <property type="entry name" value="Arg_repressor"/>
    <property type="match status" value="1"/>
</dbReference>
<dbReference type="KEGG" id="avu:BK816_05075"/>
<dbReference type="SUPFAM" id="SSF55252">
    <property type="entry name" value="C-terminal domain of arginine repressor"/>
    <property type="match status" value="1"/>
</dbReference>
<evidence type="ECO:0000313" key="12">
    <source>
        <dbReference type="EMBL" id="AOZ72741.1"/>
    </source>
</evidence>
<dbReference type="GO" id="GO:0006526">
    <property type="term" value="P:L-arginine biosynthetic process"/>
    <property type="evidence" value="ECO:0007669"/>
    <property type="project" value="UniProtKB-UniPathway"/>
</dbReference>